<gene>
    <name evidence="8" type="ORF">I2H38_05905</name>
</gene>
<dbReference type="AlphaFoldDB" id="A0A931FRN0"/>
<keyword evidence="5 6" id="KW-0472">Membrane</keyword>
<feature type="transmembrane region" description="Helical" evidence="6">
    <location>
        <begin position="35"/>
        <end position="54"/>
    </location>
</feature>
<feature type="transmembrane region" description="Helical" evidence="6">
    <location>
        <begin position="161"/>
        <end position="183"/>
    </location>
</feature>
<dbReference type="EMBL" id="JADQDO010000002">
    <property type="protein sequence ID" value="MBF9232911.1"/>
    <property type="molecule type" value="Genomic_DNA"/>
</dbReference>
<evidence type="ECO:0000256" key="6">
    <source>
        <dbReference type="RuleBase" id="RU363032"/>
    </source>
</evidence>
<keyword evidence="3 6" id="KW-0812">Transmembrane</keyword>
<keyword evidence="2 6" id="KW-0813">Transport</keyword>
<evidence type="ECO:0000256" key="5">
    <source>
        <dbReference type="ARBA" id="ARBA00023136"/>
    </source>
</evidence>
<feature type="transmembrane region" description="Helical" evidence="6">
    <location>
        <begin position="207"/>
        <end position="229"/>
    </location>
</feature>
<feature type="transmembrane region" description="Helical" evidence="6">
    <location>
        <begin position="326"/>
        <end position="346"/>
    </location>
</feature>
<reference evidence="8" key="1">
    <citation type="submission" date="2020-11" db="EMBL/GenBank/DDBJ databases">
        <authorList>
            <person name="Kim M.K."/>
        </authorList>
    </citation>
    <scope>NUCLEOTIDE SEQUENCE</scope>
    <source>
        <strain evidence="8">BT350</strain>
    </source>
</reference>
<dbReference type="SUPFAM" id="SSF161098">
    <property type="entry name" value="MetI-like"/>
    <property type="match status" value="1"/>
</dbReference>
<dbReference type="Pfam" id="PF00528">
    <property type="entry name" value="BPD_transp_1"/>
    <property type="match status" value="1"/>
</dbReference>
<evidence type="ECO:0000256" key="3">
    <source>
        <dbReference type="ARBA" id="ARBA00022692"/>
    </source>
</evidence>
<dbReference type="PROSITE" id="PS50928">
    <property type="entry name" value="ABC_TM1"/>
    <property type="match status" value="1"/>
</dbReference>
<evidence type="ECO:0000313" key="9">
    <source>
        <dbReference type="Proteomes" id="UP000599312"/>
    </source>
</evidence>
<feature type="transmembrane region" description="Helical" evidence="6">
    <location>
        <begin position="270"/>
        <end position="294"/>
    </location>
</feature>
<dbReference type="Proteomes" id="UP000599312">
    <property type="component" value="Unassembled WGS sequence"/>
</dbReference>
<dbReference type="PANTHER" id="PTHR30177">
    <property type="entry name" value="GLYCINE BETAINE/L-PROLINE TRANSPORT SYSTEM PERMEASE PROTEIN PROW"/>
    <property type="match status" value="1"/>
</dbReference>
<evidence type="ECO:0000259" key="7">
    <source>
        <dbReference type="PROSITE" id="PS50928"/>
    </source>
</evidence>
<dbReference type="InterPro" id="IPR035906">
    <property type="entry name" value="MetI-like_sf"/>
</dbReference>
<dbReference type="GO" id="GO:0031460">
    <property type="term" value="P:glycine betaine transport"/>
    <property type="evidence" value="ECO:0007669"/>
    <property type="project" value="TreeGrafter"/>
</dbReference>
<comment type="subcellular location">
    <subcellularLocation>
        <location evidence="1 6">Cell membrane</location>
        <topology evidence="1 6">Multi-pass membrane protein</topology>
    </subcellularLocation>
</comment>
<keyword evidence="9" id="KW-1185">Reference proteome</keyword>
<feature type="transmembrane region" description="Helical" evidence="6">
    <location>
        <begin position="352"/>
        <end position="372"/>
    </location>
</feature>
<feature type="transmembrane region" description="Helical" evidence="6">
    <location>
        <begin position="74"/>
        <end position="94"/>
    </location>
</feature>
<evidence type="ECO:0000256" key="1">
    <source>
        <dbReference type="ARBA" id="ARBA00004651"/>
    </source>
</evidence>
<dbReference type="PANTHER" id="PTHR30177:SF30">
    <property type="entry name" value="GLYCINE BETAINE UPTAKE SYSTEM PERMEASE PROTEIN YEHY"/>
    <property type="match status" value="1"/>
</dbReference>
<dbReference type="InterPro" id="IPR051204">
    <property type="entry name" value="ABC_transp_perm/SBD"/>
</dbReference>
<dbReference type="Gene3D" id="1.10.3720.10">
    <property type="entry name" value="MetI-like"/>
    <property type="match status" value="1"/>
</dbReference>
<keyword evidence="4 6" id="KW-1133">Transmembrane helix</keyword>
<evidence type="ECO:0000313" key="8">
    <source>
        <dbReference type="EMBL" id="MBF9232911.1"/>
    </source>
</evidence>
<evidence type="ECO:0000256" key="2">
    <source>
        <dbReference type="ARBA" id="ARBA00022448"/>
    </source>
</evidence>
<evidence type="ECO:0000256" key="4">
    <source>
        <dbReference type="ARBA" id="ARBA00022989"/>
    </source>
</evidence>
<dbReference type="GO" id="GO:0055085">
    <property type="term" value="P:transmembrane transport"/>
    <property type="evidence" value="ECO:0007669"/>
    <property type="project" value="InterPro"/>
</dbReference>
<feature type="transmembrane region" description="Helical" evidence="6">
    <location>
        <begin position="128"/>
        <end position="149"/>
    </location>
</feature>
<organism evidence="8 9">
    <name type="scientific">Microvirga alba</name>
    <dbReference type="NCBI Taxonomy" id="2791025"/>
    <lineage>
        <taxon>Bacteria</taxon>
        <taxon>Pseudomonadati</taxon>
        <taxon>Pseudomonadota</taxon>
        <taxon>Alphaproteobacteria</taxon>
        <taxon>Hyphomicrobiales</taxon>
        <taxon>Methylobacteriaceae</taxon>
        <taxon>Microvirga</taxon>
    </lineage>
</organism>
<feature type="transmembrane region" description="Helical" evidence="6">
    <location>
        <begin position="101"/>
        <end position="122"/>
    </location>
</feature>
<proteinExistence type="inferred from homology"/>
<feature type="domain" description="ABC transmembrane type-1" evidence="7">
    <location>
        <begin position="203"/>
        <end position="398"/>
    </location>
</feature>
<name>A0A931FRN0_9HYPH</name>
<comment type="caution">
    <text evidence="8">The sequence shown here is derived from an EMBL/GenBank/DDBJ whole genome shotgun (WGS) entry which is preliminary data.</text>
</comment>
<dbReference type="InterPro" id="IPR000515">
    <property type="entry name" value="MetI-like"/>
</dbReference>
<feature type="transmembrane region" description="Helical" evidence="6">
    <location>
        <begin position="241"/>
        <end position="264"/>
    </location>
</feature>
<accession>A0A931FRN0</accession>
<feature type="transmembrane region" description="Helical" evidence="6">
    <location>
        <begin position="379"/>
        <end position="402"/>
    </location>
</feature>
<dbReference type="GO" id="GO:0005886">
    <property type="term" value="C:plasma membrane"/>
    <property type="evidence" value="ECO:0007669"/>
    <property type="project" value="UniProtKB-SubCell"/>
</dbReference>
<protein>
    <submittedName>
        <fullName evidence="8">ABC transporter permease</fullName>
    </submittedName>
</protein>
<dbReference type="CDD" id="cd06261">
    <property type="entry name" value="TM_PBP2"/>
    <property type="match status" value="1"/>
</dbReference>
<sequence length="411" mass="42447">MGLRREARPIVNAISPHTSAPRVASAGAAVSLDRLGGVVAVLIGVALFVAPFVTYRANRIVAGEARMLLDALPMAMAVGVMSVALGVALVAATIRQPILRLSAAALGLAVIFLAVGRAPGFVTPPGNTFARVSPAFGFWLLTLAFALLVADSITRLRLGPFARLAALAVAAAAMAMLLLSGAWDGLSLLKEYATRADSFWREARQHLFLALGSLAAATLVGLPLGMVCYRVPRIKTAILQVLNIIQTIPSIALFGILMVPLSILSAKVPLAAALGIHGIGAAPAFVALFLYSLLPVVANTVVGLEQVPASVVDAARGMGLSKRQRLFQVELPLAFPIILTGIRIVLVQNLGLATVAALIGGGGFGTFVFQGIGQTAIDLVLLGAIPTVALSFMAAVILDAAIDLARGPSRD</sequence>
<comment type="similarity">
    <text evidence="6">Belongs to the binding-protein-dependent transport system permease family.</text>
</comment>